<dbReference type="EMBL" id="CAUEEQ010025295">
    <property type="protein sequence ID" value="CAJ0946305.1"/>
    <property type="molecule type" value="Genomic_DNA"/>
</dbReference>
<sequence>MLWEVIPASPQMVAKRSQNIKDLLVHSHYDSNRKTKKKTLQDGFFPCGFCKACLNLRKSSSFSNWNGSKKYEIRKLLTCASLDVIYYAKCPCNMIYIGLTTRELKIRKRS</sequence>
<evidence type="ECO:0000313" key="2">
    <source>
        <dbReference type="Proteomes" id="UP001176940"/>
    </source>
</evidence>
<name>A0ABN9LSA9_9NEOB</name>
<organism evidence="1 2">
    <name type="scientific">Ranitomeya imitator</name>
    <name type="common">mimic poison frog</name>
    <dbReference type="NCBI Taxonomy" id="111125"/>
    <lineage>
        <taxon>Eukaryota</taxon>
        <taxon>Metazoa</taxon>
        <taxon>Chordata</taxon>
        <taxon>Craniata</taxon>
        <taxon>Vertebrata</taxon>
        <taxon>Euteleostomi</taxon>
        <taxon>Amphibia</taxon>
        <taxon>Batrachia</taxon>
        <taxon>Anura</taxon>
        <taxon>Neobatrachia</taxon>
        <taxon>Hyloidea</taxon>
        <taxon>Dendrobatidae</taxon>
        <taxon>Dendrobatinae</taxon>
        <taxon>Ranitomeya</taxon>
    </lineage>
</organism>
<dbReference type="Proteomes" id="UP001176940">
    <property type="component" value="Unassembled WGS sequence"/>
</dbReference>
<protein>
    <recommendedName>
        <fullName evidence="3">GIY-YIG domain-containing protein</fullName>
    </recommendedName>
</protein>
<reference evidence="1" key="1">
    <citation type="submission" date="2023-07" db="EMBL/GenBank/DDBJ databases">
        <authorList>
            <person name="Stuckert A."/>
        </authorList>
    </citation>
    <scope>NUCLEOTIDE SEQUENCE</scope>
</reference>
<comment type="caution">
    <text evidence="1">The sequence shown here is derived from an EMBL/GenBank/DDBJ whole genome shotgun (WGS) entry which is preliminary data.</text>
</comment>
<keyword evidence="2" id="KW-1185">Reference proteome</keyword>
<accession>A0ABN9LSA9</accession>
<proteinExistence type="predicted"/>
<evidence type="ECO:0000313" key="1">
    <source>
        <dbReference type="EMBL" id="CAJ0946305.1"/>
    </source>
</evidence>
<evidence type="ECO:0008006" key="3">
    <source>
        <dbReference type="Google" id="ProtNLM"/>
    </source>
</evidence>
<gene>
    <name evidence="1" type="ORF">RIMI_LOCUS11261118</name>
</gene>